<dbReference type="InterPro" id="IPR002925">
    <property type="entry name" value="Dienelactn_hydro"/>
</dbReference>
<dbReference type="AlphaFoldDB" id="A0A7Z0D912"/>
<evidence type="ECO:0000313" key="3">
    <source>
        <dbReference type="Proteomes" id="UP000527616"/>
    </source>
</evidence>
<dbReference type="EMBL" id="JACBZS010000001">
    <property type="protein sequence ID" value="NYI71189.1"/>
    <property type="molecule type" value="Genomic_DNA"/>
</dbReference>
<name>A0A7Z0D912_9ACTN</name>
<reference evidence="2 3" key="1">
    <citation type="submission" date="2020-07" db="EMBL/GenBank/DDBJ databases">
        <title>Sequencing the genomes of 1000 actinobacteria strains.</title>
        <authorList>
            <person name="Klenk H.-P."/>
        </authorList>
    </citation>
    <scope>NUCLEOTIDE SEQUENCE [LARGE SCALE GENOMIC DNA]</scope>
    <source>
        <strain evidence="2 3">DSM 103164</strain>
    </source>
</reference>
<organism evidence="2 3">
    <name type="scientific">Naumannella cuiyingiana</name>
    <dbReference type="NCBI Taxonomy" id="1347891"/>
    <lineage>
        <taxon>Bacteria</taxon>
        <taxon>Bacillati</taxon>
        <taxon>Actinomycetota</taxon>
        <taxon>Actinomycetes</taxon>
        <taxon>Propionibacteriales</taxon>
        <taxon>Propionibacteriaceae</taxon>
        <taxon>Naumannella</taxon>
    </lineage>
</organism>
<keyword evidence="2" id="KW-0378">Hydrolase</keyword>
<accession>A0A7Z0D912</accession>
<dbReference type="InterPro" id="IPR029058">
    <property type="entry name" value="AB_hydrolase_fold"/>
</dbReference>
<sequence>MSTVLLLHSALGLRPAVGDFADALRGAGHEVITPDFYDGQVFDDTAGGIGYRDQVGGRELFERVRPTLADLPPDTVLAGFSLGAAFAQRLAAERPGAAAVILLHYAAAPRGRWPGQPVQVHRYADDSWIAPADVAALGRAVTDSGASFADHVLPGSGHLFTDPATPDGDAAATARTIERITTLLASDGGG</sequence>
<dbReference type="InterPro" id="IPR051049">
    <property type="entry name" value="Dienelactone_hydrolase-like"/>
</dbReference>
<dbReference type="Gene3D" id="3.40.50.1820">
    <property type="entry name" value="alpha/beta hydrolase"/>
    <property type="match status" value="1"/>
</dbReference>
<dbReference type="RefSeq" id="WP_179445048.1">
    <property type="nucleotide sequence ID" value="NZ_JACBZS010000001.1"/>
</dbReference>
<keyword evidence="3" id="KW-1185">Reference proteome</keyword>
<gene>
    <name evidence="2" type="ORF">GGQ54_001749</name>
</gene>
<dbReference type="Pfam" id="PF01738">
    <property type="entry name" value="DLH"/>
    <property type="match status" value="1"/>
</dbReference>
<dbReference type="GO" id="GO:0016787">
    <property type="term" value="F:hydrolase activity"/>
    <property type="evidence" value="ECO:0007669"/>
    <property type="project" value="UniProtKB-KW"/>
</dbReference>
<feature type="domain" description="Dienelactone hydrolase" evidence="1">
    <location>
        <begin position="3"/>
        <end position="185"/>
    </location>
</feature>
<evidence type="ECO:0000259" key="1">
    <source>
        <dbReference type="Pfam" id="PF01738"/>
    </source>
</evidence>
<dbReference type="PANTHER" id="PTHR46623:SF6">
    <property type="entry name" value="ALPHA_BETA-HYDROLASES SUPERFAMILY PROTEIN"/>
    <property type="match status" value="1"/>
</dbReference>
<comment type="caution">
    <text evidence="2">The sequence shown here is derived from an EMBL/GenBank/DDBJ whole genome shotgun (WGS) entry which is preliminary data.</text>
</comment>
<dbReference type="Proteomes" id="UP000527616">
    <property type="component" value="Unassembled WGS sequence"/>
</dbReference>
<proteinExistence type="predicted"/>
<dbReference type="PANTHER" id="PTHR46623">
    <property type="entry name" value="CARBOXYMETHYLENEBUTENOLIDASE-RELATED"/>
    <property type="match status" value="1"/>
</dbReference>
<dbReference type="SUPFAM" id="SSF53474">
    <property type="entry name" value="alpha/beta-Hydrolases"/>
    <property type="match status" value="1"/>
</dbReference>
<protein>
    <submittedName>
        <fullName evidence="2">Dienelactone hydrolase</fullName>
    </submittedName>
</protein>
<evidence type="ECO:0000313" key="2">
    <source>
        <dbReference type="EMBL" id="NYI71189.1"/>
    </source>
</evidence>